<evidence type="ECO:0000313" key="5">
    <source>
        <dbReference type="Proteomes" id="UP001597526"/>
    </source>
</evidence>
<dbReference type="EMBL" id="JBHULB010000008">
    <property type="protein sequence ID" value="MFD2586859.1"/>
    <property type="molecule type" value="Genomic_DNA"/>
</dbReference>
<dbReference type="PANTHER" id="PTHR43420">
    <property type="entry name" value="ACETYLTRANSFERASE"/>
    <property type="match status" value="1"/>
</dbReference>
<dbReference type="SUPFAM" id="SSF55729">
    <property type="entry name" value="Acyl-CoA N-acyltransferases (Nat)"/>
    <property type="match status" value="1"/>
</dbReference>
<comment type="caution">
    <text evidence="4">The sequence shown here is derived from an EMBL/GenBank/DDBJ whole genome shotgun (WGS) entry which is preliminary data.</text>
</comment>
<feature type="domain" description="N-acetyltransferase" evidence="3">
    <location>
        <begin position="1"/>
        <end position="148"/>
    </location>
</feature>
<dbReference type="GO" id="GO:0016746">
    <property type="term" value="F:acyltransferase activity"/>
    <property type="evidence" value="ECO:0007669"/>
    <property type="project" value="UniProtKB-KW"/>
</dbReference>
<gene>
    <name evidence="4" type="ORF">ACFSQJ_07950</name>
</gene>
<keyword evidence="5" id="KW-1185">Reference proteome</keyword>
<dbReference type="InterPro" id="IPR000182">
    <property type="entry name" value="GNAT_dom"/>
</dbReference>
<name>A0ABW5MUQ2_9FLAO</name>
<dbReference type="InterPro" id="IPR016181">
    <property type="entry name" value="Acyl_CoA_acyltransferase"/>
</dbReference>
<sequence length="148" mass="17073">MNIIRATKEHIPLVVTLFDAYRVFYQQSSEKKSAFTFLEKRLELNESILFLAIEKDTPIGFTQLYTSFSSVSMEAFYILNDLYVSPSHRGKGVGQALLNKAKEQCLLMGYKGVGLETGIENPAQHLYERLGWQKDSKHFHYFWSAHKT</sequence>
<evidence type="ECO:0000313" key="4">
    <source>
        <dbReference type="EMBL" id="MFD2586859.1"/>
    </source>
</evidence>
<organism evidence="4 5">
    <name type="scientific">Croceitalea marina</name>
    <dbReference type="NCBI Taxonomy" id="1775166"/>
    <lineage>
        <taxon>Bacteria</taxon>
        <taxon>Pseudomonadati</taxon>
        <taxon>Bacteroidota</taxon>
        <taxon>Flavobacteriia</taxon>
        <taxon>Flavobacteriales</taxon>
        <taxon>Flavobacteriaceae</taxon>
        <taxon>Croceitalea</taxon>
    </lineage>
</organism>
<dbReference type="InterPro" id="IPR050680">
    <property type="entry name" value="YpeA/RimI_acetyltransf"/>
</dbReference>
<protein>
    <submittedName>
        <fullName evidence="4">GNAT family N-acetyltransferase</fullName>
        <ecNumber evidence="4">2.3.-.-</ecNumber>
    </submittedName>
</protein>
<dbReference type="Proteomes" id="UP001597526">
    <property type="component" value="Unassembled WGS sequence"/>
</dbReference>
<dbReference type="RefSeq" id="WP_377766416.1">
    <property type="nucleotide sequence ID" value="NZ_JBHULB010000008.1"/>
</dbReference>
<accession>A0ABW5MUQ2</accession>
<keyword evidence="1 4" id="KW-0808">Transferase</keyword>
<evidence type="ECO:0000259" key="3">
    <source>
        <dbReference type="PROSITE" id="PS51186"/>
    </source>
</evidence>
<evidence type="ECO:0000256" key="1">
    <source>
        <dbReference type="ARBA" id="ARBA00022679"/>
    </source>
</evidence>
<evidence type="ECO:0000256" key="2">
    <source>
        <dbReference type="ARBA" id="ARBA00023315"/>
    </source>
</evidence>
<dbReference type="PROSITE" id="PS51186">
    <property type="entry name" value="GNAT"/>
    <property type="match status" value="1"/>
</dbReference>
<proteinExistence type="predicted"/>
<dbReference type="EC" id="2.3.-.-" evidence="4"/>
<dbReference type="Pfam" id="PF00583">
    <property type="entry name" value="Acetyltransf_1"/>
    <property type="match status" value="1"/>
</dbReference>
<dbReference type="CDD" id="cd04301">
    <property type="entry name" value="NAT_SF"/>
    <property type="match status" value="1"/>
</dbReference>
<reference evidence="5" key="1">
    <citation type="journal article" date="2019" name="Int. J. Syst. Evol. Microbiol.">
        <title>The Global Catalogue of Microorganisms (GCM) 10K type strain sequencing project: providing services to taxonomists for standard genome sequencing and annotation.</title>
        <authorList>
            <consortium name="The Broad Institute Genomics Platform"/>
            <consortium name="The Broad Institute Genome Sequencing Center for Infectious Disease"/>
            <person name="Wu L."/>
            <person name="Ma J."/>
        </authorList>
    </citation>
    <scope>NUCLEOTIDE SEQUENCE [LARGE SCALE GENOMIC DNA]</scope>
    <source>
        <strain evidence="5">KCTC 52368</strain>
    </source>
</reference>
<dbReference type="Gene3D" id="3.40.630.30">
    <property type="match status" value="1"/>
</dbReference>
<keyword evidence="2 4" id="KW-0012">Acyltransferase</keyword>